<comment type="caution">
    <text evidence="3">The sequence shown here is derived from an EMBL/GenBank/DDBJ whole genome shotgun (WGS) entry which is preliminary data.</text>
</comment>
<accession>A0ABV2LEG4</accession>
<proteinExistence type="predicted"/>
<feature type="signal peptide" evidence="1">
    <location>
        <begin position="1"/>
        <end position="25"/>
    </location>
</feature>
<dbReference type="InterPro" id="IPR051465">
    <property type="entry name" value="Cell_Envelope_Struct_Comp"/>
</dbReference>
<dbReference type="Proteomes" id="UP001549097">
    <property type="component" value="Unassembled WGS sequence"/>
</dbReference>
<evidence type="ECO:0000259" key="2">
    <source>
        <dbReference type="PROSITE" id="PS51272"/>
    </source>
</evidence>
<feature type="domain" description="SLH" evidence="2">
    <location>
        <begin position="733"/>
        <end position="787"/>
    </location>
</feature>
<dbReference type="PANTHER" id="PTHR43308">
    <property type="entry name" value="OUTER MEMBRANE PROTEIN ALPHA-RELATED"/>
    <property type="match status" value="1"/>
</dbReference>
<dbReference type="InterPro" id="IPR001119">
    <property type="entry name" value="SLH_dom"/>
</dbReference>
<feature type="domain" description="SLH" evidence="2">
    <location>
        <begin position="788"/>
        <end position="842"/>
    </location>
</feature>
<dbReference type="InterPro" id="IPR018711">
    <property type="entry name" value="NAGPA"/>
</dbReference>
<dbReference type="Gene3D" id="2.60.120.430">
    <property type="entry name" value="Galactose-binding lectin"/>
    <property type="match status" value="1"/>
</dbReference>
<reference evidence="3 4" key="1">
    <citation type="submission" date="2024-06" db="EMBL/GenBank/DDBJ databases">
        <title>Genomic Encyclopedia of Type Strains, Phase IV (KMG-IV): sequencing the most valuable type-strain genomes for metagenomic binning, comparative biology and taxonomic classification.</title>
        <authorList>
            <person name="Goeker M."/>
        </authorList>
    </citation>
    <scope>NUCLEOTIDE SEQUENCE [LARGE SCALE GENOMIC DNA]</scope>
    <source>
        <strain evidence="3 4">DSM 100124</strain>
    </source>
</reference>
<feature type="chain" id="PRO_5047261817" description="SLH domain-containing protein" evidence="1">
    <location>
        <begin position="26"/>
        <end position="842"/>
    </location>
</feature>
<protein>
    <recommendedName>
        <fullName evidence="2">SLH domain-containing protein</fullName>
    </recommendedName>
</protein>
<keyword evidence="1" id="KW-0732">Signal</keyword>
<organism evidence="3 4">
    <name type="scientific">Fictibacillus halophilus</name>
    <dbReference type="NCBI Taxonomy" id="1610490"/>
    <lineage>
        <taxon>Bacteria</taxon>
        <taxon>Bacillati</taxon>
        <taxon>Bacillota</taxon>
        <taxon>Bacilli</taxon>
        <taxon>Bacillales</taxon>
        <taxon>Fictibacillaceae</taxon>
        <taxon>Fictibacillus</taxon>
    </lineage>
</organism>
<keyword evidence="4" id="KW-1185">Reference proteome</keyword>
<dbReference type="EMBL" id="JBEPMP010000001">
    <property type="protein sequence ID" value="MET3726989.1"/>
    <property type="molecule type" value="Genomic_DNA"/>
</dbReference>
<evidence type="ECO:0000256" key="1">
    <source>
        <dbReference type="SAM" id="SignalP"/>
    </source>
</evidence>
<evidence type="ECO:0000313" key="4">
    <source>
        <dbReference type="Proteomes" id="UP001549097"/>
    </source>
</evidence>
<sequence>MRGRFLKRKTGAVLALLLAGQTAFGASYTYASEFVNSKTVKEIKLSKSATFKEITYKSASANQDIFMLETKWGQPHTTVKVGVPNPISSLMTVSKRAKLDNRPGHYVVGAVNASFFRSNDKYGYAPTGVLSQNNEIVNYGVVTGDSTSPMNVAVGFGIGADGEPIIDYTRPSLSFSFGGKTLPLYSMNSVRESEAGILYTKDNKLASSGTNEWGTEVIITNTSKDPAEIGFGDTITGTVSEITRLSQKADRSIPKGGMIVSFAGGDFSKQLAGLKPGDKVSVSANIEQKWKDAEFILGSGPMLVRNGKVEISMSSNDYLVKDRAPRTVVAYDKDNKKLFFIVNDGRSSASKGSSLPAMANYLISLGADYAMNLDGGGSSAMVARPYGAYEPVLMNTPSDGVERAVSSILEVVNTAPAGNTAMLVLGEAPALEVGMSGAVPLKYALDENYNRLNLTSSQLNWTVEGGVGIMQGNVFYAKKEGKGALVATHGGAVARIPVTVTNSVPSHTKVLPLDSFNSLANWSTIGARSKVTLSGDSYLAREGSAAKVSYDFTNSGGETAAAYLDAKQAIPVKGNPHSLGVWVHNDGSGHWLRGQIVDAAGKAQTIDFTEQGGMTWKGWKYADVKLSSDLAYPIKVKQLYFAETNAAKHNKGTIYFDKLQAVYDAGYAEPLFTDLEKASWAKESILKLTGQNIISGYPNGKFGPNDKITRLQAATMISKQMGLETKNVVNPGFKDVSPSTYGYGTIAAVAKVGAMSGFPDGRFGPDETLSRGEMASIIQRAYELKGQTSKSFTDVKQSFWAYGSIQTVLANGITSGYEDGTFRPLNPITRAEFSSMLDRYIN</sequence>
<feature type="domain" description="SLH" evidence="2">
    <location>
        <begin position="668"/>
        <end position="731"/>
    </location>
</feature>
<evidence type="ECO:0000313" key="3">
    <source>
        <dbReference type="EMBL" id="MET3726989.1"/>
    </source>
</evidence>
<dbReference type="Pfam" id="PF09992">
    <property type="entry name" value="NAGPA"/>
    <property type="match status" value="1"/>
</dbReference>
<dbReference type="Pfam" id="PF00395">
    <property type="entry name" value="SLH"/>
    <property type="match status" value="3"/>
</dbReference>
<dbReference type="RefSeq" id="WP_198768411.1">
    <property type="nucleotide sequence ID" value="NZ_JAEACF010000001.1"/>
</dbReference>
<name>A0ABV2LEG4_9BACL</name>
<gene>
    <name evidence="3" type="ORF">ABID52_000570</name>
</gene>
<dbReference type="PROSITE" id="PS51272">
    <property type="entry name" value="SLH"/>
    <property type="match status" value="3"/>
</dbReference>